<accession>A0ABS1L383</accession>
<reference evidence="2 3" key="1">
    <citation type="submission" date="2021-01" db="EMBL/GenBank/DDBJ databases">
        <title>Chryseolinea sp. Jin1 Genome sequencing and assembly.</title>
        <authorList>
            <person name="Kim I."/>
        </authorList>
    </citation>
    <scope>NUCLEOTIDE SEQUENCE [LARGE SCALE GENOMIC DNA]</scope>
    <source>
        <strain evidence="2 3">Jin1</strain>
    </source>
</reference>
<dbReference type="SUPFAM" id="SSF55961">
    <property type="entry name" value="Bet v1-like"/>
    <property type="match status" value="1"/>
</dbReference>
<feature type="transmembrane region" description="Helical" evidence="1">
    <location>
        <begin position="37"/>
        <end position="58"/>
    </location>
</feature>
<dbReference type="Gene3D" id="3.30.530.20">
    <property type="match status" value="1"/>
</dbReference>
<dbReference type="Proteomes" id="UP000613030">
    <property type="component" value="Unassembled WGS sequence"/>
</dbReference>
<evidence type="ECO:0000313" key="3">
    <source>
        <dbReference type="Proteomes" id="UP000613030"/>
    </source>
</evidence>
<proteinExistence type="predicted"/>
<keyword evidence="1" id="KW-0472">Membrane</keyword>
<evidence type="ECO:0000256" key="1">
    <source>
        <dbReference type="SAM" id="Phobius"/>
    </source>
</evidence>
<dbReference type="InterPro" id="IPR023393">
    <property type="entry name" value="START-like_dom_sf"/>
</dbReference>
<organism evidence="2 3">
    <name type="scientific">Chryseolinea lacunae</name>
    <dbReference type="NCBI Taxonomy" id="2801331"/>
    <lineage>
        <taxon>Bacteria</taxon>
        <taxon>Pseudomonadati</taxon>
        <taxon>Bacteroidota</taxon>
        <taxon>Cytophagia</taxon>
        <taxon>Cytophagales</taxon>
        <taxon>Fulvivirgaceae</taxon>
        <taxon>Chryseolinea</taxon>
    </lineage>
</organism>
<evidence type="ECO:0008006" key="4">
    <source>
        <dbReference type="Google" id="ProtNLM"/>
    </source>
</evidence>
<dbReference type="EMBL" id="JAERRB010000023">
    <property type="protein sequence ID" value="MBL0745962.1"/>
    <property type="molecule type" value="Genomic_DNA"/>
</dbReference>
<protein>
    <recommendedName>
        <fullName evidence="4">SRPBCC family protein</fullName>
    </recommendedName>
</protein>
<sequence length="325" mass="37192">MEVKMSRALLAVGIPLVLALVSRFVFGAELMATLFSVMSLSFFLLVPYGVGALTIYLSNIATVRSLKYRIFMPWVPILGFLALTLLLSWEGWACWMMILPIFLVFASLGGLTAGYMRLKKSDKTNKLYLSLALLLPFLIAPVERMIGSIPGFYKAYTYIDIAAPKETIWQNVTRVRQIETHEDHGVLTNFLQIPRPIKAELDFEGVGAKREAIFEGGLIFDERVLQYDHQKRMTFSITPNTHEIPSTTFDEHILIGGKFFDVLQGTYELEPLSENNFRLHLHSEFKITTTFNFYASIWGRWIMKDIQQNILEVIKERSELTTMDQ</sequence>
<name>A0ABS1L383_9BACT</name>
<gene>
    <name evidence="2" type="ORF">JI741_32320</name>
</gene>
<feature type="transmembrane region" description="Helical" evidence="1">
    <location>
        <begin position="95"/>
        <end position="115"/>
    </location>
</feature>
<dbReference type="RefSeq" id="WP_202016716.1">
    <property type="nucleotide sequence ID" value="NZ_JAERRB010000023.1"/>
</dbReference>
<feature type="transmembrane region" description="Helical" evidence="1">
    <location>
        <begin position="70"/>
        <end position="89"/>
    </location>
</feature>
<evidence type="ECO:0000313" key="2">
    <source>
        <dbReference type="EMBL" id="MBL0745962.1"/>
    </source>
</evidence>
<feature type="transmembrane region" description="Helical" evidence="1">
    <location>
        <begin position="127"/>
        <end position="146"/>
    </location>
</feature>
<comment type="caution">
    <text evidence="2">The sequence shown here is derived from an EMBL/GenBank/DDBJ whole genome shotgun (WGS) entry which is preliminary data.</text>
</comment>
<keyword evidence="1" id="KW-0812">Transmembrane</keyword>
<keyword evidence="1" id="KW-1133">Transmembrane helix</keyword>
<keyword evidence="3" id="KW-1185">Reference proteome</keyword>